<dbReference type="PANTHER" id="PTHR30055">
    <property type="entry name" value="HTH-TYPE TRANSCRIPTIONAL REGULATOR RUTR"/>
    <property type="match status" value="1"/>
</dbReference>
<keyword evidence="7" id="KW-1185">Reference proteome</keyword>
<organism evidence="6 7">
    <name type="scientific">Catenulispora yoronensis</name>
    <dbReference type="NCBI Taxonomy" id="450799"/>
    <lineage>
        <taxon>Bacteria</taxon>
        <taxon>Bacillati</taxon>
        <taxon>Actinomycetota</taxon>
        <taxon>Actinomycetes</taxon>
        <taxon>Catenulisporales</taxon>
        <taxon>Catenulisporaceae</taxon>
        <taxon>Catenulispora</taxon>
    </lineage>
</organism>
<dbReference type="InterPro" id="IPR050109">
    <property type="entry name" value="HTH-type_TetR-like_transc_reg"/>
</dbReference>
<keyword evidence="2 4" id="KW-0238">DNA-binding</keyword>
<evidence type="ECO:0000256" key="4">
    <source>
        <dbReference type="PROSITE-ProRule" id="PRU00335"/>
    </source>
</evidence>
<reference evidence="6 7" key="1">
    <citation type="journal article" date="2019" name="Int. J. Syst. Evol. Microbiol.">
        <title>The Global Catalogue of Microorganisms (GCM) 10K type strain sequencing project: providing services to taxonomists for standard genome sequencing and annotation.</title>
        <authorList>
            <consortium name="The Broad Institute Genomics Platform"/>
            <consortium name="The Broad Institute Genome Sequencing Center for Infectious Disease"/>
            <person name="Wu L."/>
            <person name="Ma J."/>
        </authorList>
    </citation>
    <scope>NUCLEOTIDE SEQUENCE [LARGE SCALE GENOMIC DNA]</scope>
    <source>
        <strain evidence="6 7">JCM 16014</strain>
    </source>
</reference>
<evidence type="ECO:0000259" key="5">
    <source>
        <dbReference type="PROSITE" id="PS50977"/>
    </source>
</evidence>
<dbReference type="InterPro" id="IPR001647">
    <property type="entry name" value="HTH_TetR"/>
</dbReference>
<dbReference type="RefSeq" id="WP_344663489.1">
    <property type="nucleotide sequence ID" value="NZ_BAAAQN010000001.1"/>
</dbReference>
<protein>
    <submittedName>
        <fullName evidence="6">TetR/AcrR family transcriptional regulator</fullName>
    </submittedName>
</protein>
<sequence>MAERAASPLRAQILDVARELILSKGYAGTSIADIAAGVNTSKAALYYHFSSKSEILSSLLGEHVADFRRLVDAANAGRLAPRDLLAGYIDRLAGSGAEFTEMCNDPSVQQELSRHDVADMEASLVTALAGPDADVTARVRARAAVGAVQSLAGILADEGGTLSDKARTELLAAALRALEG</sequence>
<comment type="caution">
    <text evidence="6">The sequence shown here is derived from an EMBL/GenBank/DDBJ whole genome shotgun (WGS) entry which is preliminary data.</text>
</comment>
<evidence type="ECO:0000256" key="3">
    <source>
        <dbReference type="ARBA" id="ARBA00023163"/>
    </source>
</evidence>
<gene>
    <name evidence="6" type="ORF">GCM10009839_01590</name>
</gene>
<feature type="DNA-binding region" description="H-T-H motif" evidence="4">
    <location>
        <begin position="30"/>
        <end position="49"/>
    </location>
</feature>
<keyword evidence="3" id="KW-0804">Transcription</keyword>
<feature type="domain" description="HTH tetR-type" evidence="5">
    <location>
        <begin position="7"/>
        <end position="67"/>
    </location>
</feature>
<dbReference type="Proteomes" id="UP001500751">
    <property type="component" value="Unassembled WGS sequence"/>
</dbReference>
<evidence type="ECO:0000313" key="7">
    <source>
        <dbReference type="Proteomes" id="UP001500751"/>
    </source>
</evidence>
<dbReference type="SUPFAM" id="SSF46689">
    <property type="entry name" value="Homeodomain-like"/>
    <property type="match status" value="1"/>
</dbReference>
<dbReference type="PANTHER" id="PTHR30055:SF234">
    <property type="entry name" value="HTH-TYPE TRANSCRIPTIONAL REGULATOR BETI"/>
    <property type="match status" value="1"/>
</dbReference>
<dbReference type="Pfam" id="PF00440">
    <property type="entry name" value="TetR_N"/>
    <property type="match status" value="1"/>
</dbReference>
<evidence type="ECO:0000256" key="2">
    <source>
        <dbReference type="ARBA" id="ARBA00023125"/>
    </source>
</evidence>
<dbReference type="EMBL" id="BAAAQN010000001">
    <property type="protein sequence ID" value="GAA2011226.1"/>
    <property type="molecule type" value="Genomic_DNA"/>
</dbReference>
<evidence type="ECO:0000256" key="1">
    <source>
        <dbReference type="ARBA" id="ARBA00023015"/>
    </source>
</evidence>
<name>A0ABN2TJA4_9ACTN</name>
<accession>A0ABN2TJA4</accession>
<keyword evidence="1" id="KW-0805">Transcription regulation</keyword>
<proteinExistence type="predicted"/>
<dbReference type="InterPro" id="IPR009057">
    <property type="entry name" value="Homeodomain-like_sf"/>
</dbReference>
<evidence type="ECO:0000313" key="6">
    <source>
        <dbReference type="EMBL" id="GAA2011226.1"/>
    </source>
</evidence>
<dbReference type="PROSITE" id="PS50977">
    <property type="entry name" value="HTH_TETR_2"/>
    <property type="match status" value="1"/>
</dbReference>
<dbReference type="PRINTS" id="PR00455">
    <property type="entry name" value="HTHTETR"/>
</dbReference>
<dbReference type="Gene3D" id="1.10.357.10">
    <property type="entry name" value="Tetracycline Repressor, domain 2"/>
    <property type="match status" value="1"/>
</dbReference>